<keyword evidence="8" id="KW-0677">Repeat</keyword>
<evidence type="ECO:0000256" key="4">
    <source>
        <dbReference type="ARBA" id="ARBA00022499"/>
    </source>
</evidence>
<evidence type="ECO:0000313" key="13">
    <source>
        <dbReference type="Ensembl" id="ENSPNAP00000077036.1"/>
    </source>
</evidence>
<feature type="compositionally biased region" description="Basic and acidic residues" evidence="12">
    <location>
        <begin position="877"/>
        <end position="891"/>
    </location>
</feature>
<reference evidence="13" key="3">
    <citation type="submission" date="2025-09" db="UniProtKB">
        <authorList>
            <consortium name="Ensembl"/>
        </authorList>
    </citation>
    <scope>IDENTIFICATION</scope>
</reference>
<feature type="compositionally biased region" description="Low complexity" evidence="12">
    <location>
        <begin position="905"/>
        <end position="920"/>
    </location>
</feature>
<sequence length="920" mass="93489">MGSASASAAGSAAKPGTTAPSAASTAASTAPTSTAATVSAGVSTGAKVSGGVSTGASVSGATPTGAASNLSTQVGASKVSPQTTPISSAKVPPVSAGSGAASGTGGAGATGVGAGAGKPTIDPVKPKDISKDKVQVRVEVPPPATKNSAPATAVDPFDALAGSLPSSEPLAPKGPRYTGPEIKEPSLTSEEAKRCGEKEHTLPPGYRKEDMEKKMPAGKPDKPKEVSKPLTEDDALDSLSAGFVSSAVPSAPKTQAVHAEAAPPAAKAGVPAPAVDPVAPKALQYSGPEVEEPGLTSEVAFRCGENKHTLPPGYRWEDMEKKVPAGVSDKPKEVSKPLTVDEAVDSLSAGFVSSAVPSAPKPETKAESVTAAQSKTAPPPPAQKRQDVTVPTNVSPAPPADKKARVEKSANDSVKAAPSSSPAGKPKTDEGDPMSLDALSALEDTLPAAKPAPESPKLRPEDIVDEKKAKAEKGVRVGEREDTRPPAYRFSEEKHKERPAPPKEPSMDPAEALDILSGDFTSPSVAPAVQAPVPPSAPAKQQPKVEELSALEQLAGDFVAPAQAKKVASVAPPPAAKSTVGPTSDEGDPMSLDALSALGDTLPTAKPVPKSPELRPEDIVDEKKLSSEKGMRVGERDDTLPPDYRFFEEASKKYPAPPKEPSLDTAEALDILSGDFTSPSVAPAVQAPVPPSAPPADSSADFALEELAGDFVAPTAASKVHSAVTAPRKADRQLSEDTTSAMDALSDTLKDIGPAPQPVPVAPKDIVKEKEAVEEKITKAGERDDTLPPDYRPTEADIKAAAEAKAKAKANVPPKQTSMDESTALDALSSDFSAPPVAAPSSHPHTPPAKTPPIHSAPAASGPALDKLATTLLPDLPETKPKDSKPKKPAVDDAPTSGHLSGQPSTDVVSTSSTKKGGKS</sequence>
<evidence type="ECO:0000256" key="7">
    <source>
        <dbReference type="ARBA" id="ARBA00022704"/>
    </source>
</evidence>
<evidence type="ECO:0000256" key="9">
    <source>
        <dbReference type="ARBA" id="ARBA00022843"/>
    </source>
</evidence>
<keyword evidence="14" id="KW-1185">Reference proteome</keyword>
<proteinExistence type="inferred from homology"/>
<feature type="compositionally biased region" description="Basic and acidic residues" evidence="12">
    <location>
        <begin position="765"/>
        <end position="806"/>
    </location>
</feature>
<feature type="region of interest" description="Disordered" evidence="12">
    <location>
        <begin position="353"/>
        <end position="545"/>
    </location>
</feature>
<feature type="compositionally biased region" description="Low complexity" evidence="12">
    <location>
        <begin position="1"/>
        <end position="62"/>
    </location>
</feature>
<evidence type="ECO:0000256" key="8">
    <source>
        <dbReference type="ARBA" id="ARBA00022737"/>
    </source>
</evidence>
<feature type="region of interest" description="Disordered" evidence="12">
    <location>
        <begin position="567"/>
        <end position="643"/>
    </location>
</feature>
<dbReference type="GO" id="GO:0010859">
    <property type="term" value="F:calcium-dependent cysteine-type endopeptidase inhibitor activity"/>
    <property type="evidence" value="ECO:0007669"/>
    <property type="project" value="TreeGrafter"/>
</dbReference>
<comment type="function">
    <text evidence="1">Specific inhibition of calpain (calcium-dependent cysteine protease). Plays a key role in postmortem tenderization of meat and have been proposed to be involved in muscle protein degradation in living tissue.</text>
</comment>
<dbReference type="PANTHER" id="PTHR10077:SF0">
    <property type="entry name" value="CALPASTATIN"/>
    <property type="match status" value="1"/>
</dbReference>
<keyword evidence="4" id="KW-1017">Isopeptide bond</keyword>
<evidence type="ECO:0000256" key="3">
    <source>
        <dbReference type="ARBA" id="ARBA00017619"/>
    </source>
</evidence>
<feature type="region of interest" description="Disordered" evidence="12">
    <location>
        <begin position="305"/>
        <end position="339"/>
    </location>
</feature>
<reference evidence="13 14" key="1">
    <citation type="submission" date="2020-10" db="EMBL/GenBank/DDBJ databases">
        <title>Pygocentrus nattereri (red-bellied piranha) genome, fPygNat1, primary haplotype.</title>
        <authorList>
            <person name="Myers G."/>
            <person name="Meyer A."/>
            <person name="Karagic N."/>
            <person name="Pippel M."/>
            <person name="Winkler S."/>
            <person name="Tracey A."/>
            <person name="Wood J."/>
            <person name="Formenti G."/>
            <person name="Howe K."/>
            <person name="Fedrigo O."/>
            <person name="Jarvis E.D."/>
        </authorList>
    </citation>
    <scope>NUCLEOTIDE SEQUENCE [LARGE SCALE GENOMIC DNA]</scope>
</reference>
<keyword evidence="7" id="KW-0789">Thiol protease inhibitor</keyword>
<evidence type="ECO:0000256" key="2">
    <source>
        <dbReference type="ARBA" id="ARBA00009487"/>
    </source>
</evidence>
<feature type="compositionally biased region" description="Basic and acidic residues" evidence="12">
    <location>
        <begin position="456"/>
        <end position="501"/>
    </location>
</feature>
<feature type="compositionally biased region" description="Polar residues" evidence="12">
    <location>
        <begin position="65"/>
        <end position="87"/>
    </location>
</feature>
<feature type="compositionally biased region" description="Low complexity" evidence="12">
    <location>
        <begin position="522"/>
        <end position="531"/>
    </location>
</feature>
<dbReference type="GeneTree" id="ENSGT00390000002993"/>
<comment type="similarity">
    <text evidence="2">Belongs to the protease inhibitor I27 (calpastatin) family.</text>
</comment>
<dbReference type="Proteomes" id="UP001501920">
    <property type="component" value="Chromosome 16"/>
</dbReference>
<evidence type="ECO:0000256" key="12">
    <source>
        <dbReference type="SAM" id="MobiDB-lite"/>
    </source>
</evidence>
<protein>
    <recommendedName>
        <fullName evidence="3">Calpastatin</fullName>
    </recommendedName>
    <alternativeName>
        <fullName evidence="11">Calpain inhibitor</fullName>
    </alternativeName>
</protein>
<feature type="compositionally biased region" description="Basic and acidic residues" evidence="12">
    <location>
        <begin position="190"/>
        <end position="231"/>
    </location>
</feature>
<accession>A0AAR2LRV1</accession>
<evidence type="ECO:0000256" key="11">
    <source>
        <dbReference type="ARBA" id="ARBA00033013"/>
    </source>
</evidence>
<evidence type="ECO:0000313" key="14">
    <source>
        <dbReference type="Proteomes" id="UP001501920"/>
    </source>
</evidence>
<keyword evidence="9" id="KW-0832">Ubl conjugation</keyword>
<feature type="compositionally biased region" description="Low complexity" evidence="12">
    <location>
        <begin position="834"/>
        <end position="844"/>
    </location>
</feature>
<dbReference type="Ensembl" id="ENSPNAT00000087445.1">
    <property type="protein sequence ID" value="ENSPNAP00000077036.1"/>
    <property type="gene ID" value="ENSPNAG00000037314.1"/>
</dbReference>
<gene>
    <name evidence="13" type="primary">CAST</name>
</gene>
<feature type="compositionally biased region" description="Gly residues" evidence="12">
    <location>
        <begin position="100"/>
        <end position="116"/>
    </location>
</feature>
<dbReference type="GO" id="GO:0005737">
    <property type="term" value="C:cytoplasm"/>
    <property type="evidence" value="ECO:0007669"/>
    <property type="project" value="TreeGrafter"/>
</dbReference>
<name>A0AAR2LRV1_PYGNA</name>
<feature type="region of interest" description="Disordered" evidence="12">
    <location>
        <begin position="1"/>
        <end position="233"/>
    </location>
</feature>
<keyword evidence="6" id="KW-0646">Protease inhibitor</keyword>
<dbReference type="InterPro" id="IPR026998">
    <property type="entry name" value="Calpastatin"/>
</dbReference>
<dbReference type="Pfam" id="PF00748">
    <property type="entry name" value="Calpain_inhib"/>
    <property type="match status" value="4"/>
</dbReference>
<keyword evidence="10" id="KW-0007">Acetylation</keyword>
<reference evidence="13" key="2">
    <citation type="submission" date="2025-08" db="UniProtKB">
        <authorList>
            <consortium name="Ensembl"/>
        </authorList>
    </citation>
    <scope>IDENTIFICATION</scope>
</reference>
<feature type="compositionally biased region" description="Basic and acidic residues" evidence="12">
    <location>
        <begin position="612"/>
        <end position="643"/>
    </location>
</feature>
<organism evidence="13 14">
    <name type="scientific">Pygocentrus nattereri</name>
    <name type="common">Red-bellied piranha</name>
    <dbReference type="NCBI Taxonomy" id="42514"/>
    <lineage>
        <taxon>Eukaryota</taxon>
        <taxon>Metazoa</taxon>
        <taxon>Chordata</taxon>
        <taxon>Craniata</taxon>
        <taxon>Vertebrata</taxon>
        <taxon>Euteleostomi</taxon>
        <taxon>Actinopterygii</taxon>
        <taxon>Neopterygii</taxon>
        <taxon>Teleostei</taxon>
        <taxon>Ostariophysi</taxon>
        <taxon>Characiformes</taxon>
        <taxon>Characoidei</taxon>
        <taxon>Pygocentrus</taxon>
    </lineage>
</organism>
<feature type="compositionally biased region" description="Basic and acidic residues" evidence="12">
    <location>
        <begin position="315"/>
        <end position="335"/>
    </location>
</feature>
<evidence type="ECO:0000256" key="10">
    <source>
        <dbReference type="ARBA" id="ARBA00022990"/>
    </source>
</evidence>
<dbReference type="AlphaFoldDB" id="A0AAR2LRV1"/>
<feature type="compositionally biased region" description="Basic and acidic residues" evidence="12">
    <location>
        <begin position="124"/>
        <end position="136"/>
    </location>
</feature>
<evidence type="ECO:0000256" key="6">
    <source>
        <dbReference type="ARBA" id="ARBA00022690"/>
    </source>
</evidence>
<evidence type="ECO:0000256" key="5">
    <source>
        <dbReference type="ARBA" id="ARBA00022553"/>
    </source>
</evidence>
<dbReference type="PANTHER" id="PTHR10077">
    <property type="entry name" value="CALPASTATIN"/>
    <property type="match status" value="1"/>
</dbReference>
<keyword evidence="5" id="KW-0597">Phosphoprotein</keyword>
<feature type="region of interest" description="Disordered" evidence="12">
    <location>
        <begin position="748"/>
        <end position="920"/>
    </location>
</feature>
<dbReference type="InterPro" id="IPR001259">
    <property type="entry name" value="Prot_inh_calpain"/>
</dbReference>
<evidence type="ECO:0000256" key="1">
    <source>
        <dbReference type="ARBA" id="ARBA00002637"/>
    </source>
</evidence>
<feature type="compositionally biased region" description="Basic and acidic residues" evidence="12">
    <location>
        <begin position="400"/>
        <end position="410"/>
    </location>
</feature>